<evidence type="ECO:0000313" key="2">
    <source>
        <dbReference type="Proteomes" id="UP000571817"/>
    </source>
</evidence>
<comment type="caution">
    <text evidence="1">The sequence shown here is derived from an EMBL/GenBank/DDBJ whole genome shotgun (WGS) entry which is preliminary data.</text>
</comment>
<evidence type="ECO:0000313" key="1">
    <source>
        <dbReference type="EMBL" id="NYJ73207.1"/>
    </source>
</evidence>
<dbReference type="EMBL" id="JACCFW010000001">
    <property type="protein sequence ID" value="NYJ73207.1"/>
    <property type="molecule type" value="Genomic_DNA"/>
</dbReference>
<dbReference type="AlphaFoldDB" id="A0A853D9D1"/>
<accession>A0A853D9D1</accession>
<proteinExistence type="predicted"/>
<organism evidence="1 2">
    <name type="scientific">Allobranchiibius huperziae</name>
    <dbReference type="NCBI Taxonomy" id="1874116"/>
    <lineage>
        <taxon>Bacteria</taxon>
        <taxon>Bacillati</taxon>
        <taxon>Actinomycetota</taxon>
        <taxon>Actinomycetes</taxon>
        <taxon>Micrococcales</taxon>
        <taxon>Dermacoccaceae</taxon>
        <taxon>Allobranchiibius</taxon>
    </lineage>
</organism>
<keyword evidence="2" id="KW-1185">Reference proteome</keyword>
<dbReference type="Proteomes" id="UP000571817">
    <property type="component" value="Unassembled WGS sequence"/>
</dbReference>
<sequence length="29" mass="3244">MINRVGAFDIRGKNTCENVALACEQVYDL</sequence>
<reference evidence="1 2" key="1">
    <citation type="submission" date="2020-07" db="EMBL/GenBank/DDBJ databases">
        <title>Sequencing the genomes of 1000 actinobacteria strains.</title>
        <authorList>
            <person name="Klenk H.-P."/>
        </authorList>
    </citation>
    <scope>NUCLEOTIDE SEQUENCE [LARGE SCALE GENOMIC DNA]</scope>
    <source>
        <strain evidence="1 2">DSM 29531</strain>
    </source>
</reference>
<gene>
    <name evidence="1" type="ORF">HNR15_000170</name>
</gene>
<protein>
    <submittedName>
        <fullName evidence="1">Uncharacterized protein</fullName>
    </submittedName>
</protein>
<name>A0A853D9D1_9MICO</name>